<comment type="caution">
    <text evidence="1">The sequence shown here is derived from an EMBL/GenBank/DDBJ whole genome shotgun (WGS) entry which is preliminary data.</text>
</comment>
<evidence type="ECO:0000313" key="1">
    <source>
        <dbReference type="EMBL" id="MFB0841809.1"/>
    </source>
</evidence>
<sequence>MFDVREYISSRSPRISQSVVEEWIERAERLISIEQALRRQLTETEKQTLCWLATYETSTVNNIQRIFDDLSEIREDGKKTMVESKQEGLIPETISYQKHHTGNFVVRYGEQEIIVLKEAFSKITGVSPEATLGSVEADRTQLKKLDFNVGGN</sequence>
<reference evidence="1 2" key="1">
    <citation type="submission" date="2024-09" db="EMBL/GenBank/DDBJ databases">
        <authorList>
            <person name="Makale K.P.P."/>
            <person name="Makhzoum A."/>
            <person name="Rantong G."/>
            <person name="Rahube T.O."/>
        </authorList>
    </citation>
    <scope>NUCLEOTIDE SEQUENCE [LARGE SCALE GENOMIC DNA]</scope>
    <source>
        <strain evidence="1 2">KM_D13</strain>
    </source>
</reference>
<dbReference type="Proteomes" id="UP001575622">
    <property type="component" value="Unassembled WGS sequence"/>
</dbReference>
<name>A0ABV4UWQ2_9BACL</name>
<accession>A0ABV4UWQ2</accession>
<organism evidence="1 2">
    <name type="scientific">Paenibacillus oleatilyticus</name>
    <dbReference type="NCBI Taxonomy" id="2594886"/>
    <lineage>
        <taxon>Bacteria</taxon>
        <taxon>Bacillati</taxon>
        <taxon>Bacillota</taxon>
        <taxon>Bacilli</taxon>
        <taxon>Bacillales</taxon>
        <taxon>Paenibacillaceae</taxon>
        <taxon>Paenibacillus</taxon>
    </lineage>
</organism>
<protein>
    <submittedName>
        <fullName evidence="1">Uncharacterized protein</fullName>
    </submittedName>
</protein>
<dbReference type="EMBL" id="JBHDLN010000003">
    <property type="protein sequence ID" value="MFB0841809.1"/>
    <property type="molecule type" value="Genomic_DNA"/>
</dbReference>
<gene>
    <name evidence="1" type="ORF">ACEU3E_06490</name>
</gene>
<dbReference type="RefSeq" id="WP_373949464.1">
    <property type="nucleotide sequence ID" value="NZ_JBHDLN010000003.1"/>
</dbReference>
<keyword evidence="2" id="KW-1185">Reference proteome</keyword>
<evidence type="ECO:0000313" key="2">
    <source>
        <dbReference type="Proteomes" id="UP001575622"/>
    </source>
</evidence>
<proteinExistence type="predicted"/>